<proteinExistence type="predicted"/>
<sequence>KHEIQTTTRCQIPEELYKEMKIIIDSEKRFAQHVKDTMVRYGERDFLQTVELLGIVEKCKMIEEVKDFPIKDRFKKITSVLFDVNSCRNRLVFKGILKQNKPFDTLIPILDDHYEKIKPYL</sequence>
<feature type="non-terminal residue" evidence="2">
    <location>
        <position position="1"/>
    </location>
</feature>
<protein>
    <submittedName>
        <fullName evidence="2">Uncharacterized protein</fullName>
    </submittedName>
</protein>
<dbReference type="EMBL" id="GEDC01000260">
    <property type="protein sequence ID" value="JAS37038.1"/>
    <property type="molecule type" value="Transcribed_RNA"/>
</dbReference>
<name>A0A1B6EGH8_9HEMI</name>
<evidence type="ECO:0000313" key="1">
    <source>
        <dbReference type="EMBL" id="JAS31286.1"/>
    </source>
</evidence>
<accession>A0A1B6EGH8</accession>
<organism evidence="2">
    <name type="scientific">Clastoptera arizonana</name>
    <name type="common">Arizona spittle bug</name>
    <dbReference type="NCBI Taxonomy" id="38151"/>
    <lineage>
        <taxon>Eukaryota</taxon>
        <taxon>Metazoa</taxon>
        <taxon>Ecdysozoa</taxon>
        <taxon>Arthropoda</taxon>
        <taxon>Hexapoda</taxon>
        <taxon>Insecta</taxon>
        <taxon>Pterygota</taxon>
        <taxon>Neoptera</taxon>
        <taxon>Paraneoptera</taxon>
        <taxon>Hemiptera</taxon>
        <taxon>Auchenorrhyncha</taxon>
        <taxon>Cercopoidea</taxon>
        <taxon>Clastopteridae</taxon>
        <taxon>Clastoptera</taxon>
    </lineage>
</organism>
<gene>
    <name evidence="2" type="ORF">g.3566</name>
    <name evidence="1" type="ORF">g.3567</name>
</gene>
<reference evidence="2" key="1">
    <citation type="submission" date="2015-12" db="EMBL/GenBank/DDBJ databases">
        <title>De novo transcriptome assembly of four potential Pierce s Disease insect vectors from Arizona vineyards.</title>
        <authorList>
            <person name="Tassone E.E."/>
        </authorList>
    </citation>
    <scope>NUCLEOTIDE SEQUENCE</scope>
</reference>
<dbReference type="EMBL" id="GEDC01006012">
    <property type="protein sequence ID" value="JAS31286.1"/>
    <property type="molecule type" value="Transcribed_RNA"/>
</dbReference>
<dbReference type="AlphaFoldDB" id="A0A1B6EGH8"/>
<evidence type="ECO:0000313" key="2">
    <source>
        <dbReference type="EMBL" id="JAS37038.1"/>
    </source>
</evidence>